<sequence length="39" mass="4658">MRYCLRKYKTPCVNENQLTQGVFCYYKLQIAEISSESLH</sequence>
<keyword evidence="2" id="KW-1185">Reference proteome</keyword>
<dbReference type="Proteomes" id="UP000016662">
    <property type="component" value="Unassembled WGS sequence"/>
</dbReference>
<reference evidence="1 2" key="1">
    <citation type="submission" date="2013-07" db="EMBL/GenBank/DDBJ databases">
        <authorList>
            <person name="Weinstock G."/>
            <person name="Sodergren E."/>
            <person name="Wylie T."/>
            <person name="Fulton L."/>
            <person name="Fulton R."/>
            <person name="Fronick C."/>
            <person name="O'Laughlin M."/>
            <person name="Godfrey J."/>
            <person name="Miner T."/>
            <person name="Herter B."/>
            <person name="Appelbaum E."/>
            <person name="Cordes M."/>
            <person name="Lek S."/>
            <person name="Wollam A."/>
            <person name="Pepin K.H."/>
            <person name="Palsikar V.B."/>
            <person name="Mitreva M."/>
            <person name="Wilson R.K."/>
        </authorList>
    </citation>
    <scope>NUCLEOTIDE SEQUENCE [LARGE SCALE GENOMIC DNA]</scope>
    <source>
        <strain evidence="1 2">ATCC 27760</strain>
    </source>
</reference>
<gene>
    <name evidence="1" type="ORF">RUMCAL_01967</name>
</gene>
<comment type="caution">
    <text evidence="1">The sequence shown here is derived from an EMBL/GenBank/DDBJ whole genome shotgun (WGS) entry which is preliminary data.</text>
</comment>
<proteinExistence type="predicted"/>
<evidence type="ECO:0000313" key="1">
    <source>
        <dbReference type="EMBL" id="ERJ94721.1"/>
    </source>
</evidence>
<organism evidence="1 2">
    <name type="scientific">Ruminococcus callidus ATCC 27760</name>
    <dbReference type="NCBI Taxonomy" id="411473"/>
    <lineage>
        <taxon>Bacteria</taxon>
        <taxon>Bacillati</taxon>
        <taxon>Bacillota</taxon>
        <taxon>Clostridia</taxon>
        <taxon>Eubacteriales</taxon>
        <taxon>Oscillospiraceae</taxon>
        <taxon>Ruminococcus</taxon>
    </lineage>
</organism>
<accession>U2K889</accession>
<name>U2K889_9FIRM</name>
<evidence type="ECO:0000313" key="2">
    <source>
        <dbReference type="Proteomes" id="UP000016662"/>
    </source>
</evidence>
<dbReference type="AlphaFoldDB" id="U2K889"/>
<dbReference type="EMBL" id="AWVF01000237">
    <property type="protein sequence ID" value="ERJ94721.1"/>
    <property type="molecule type" value="Genomic_DNA"/>
</dbReference>
<dbReference type="HOGENOM" id="CLU_3316439_0_0_9"/>
<protein>
    <submittedName>
        <fullName evidence="1">Uncharacterized protein</fullName>
    </submittedName>
</protein>